<proteinExistence type="predicted"/>
<evidence type="ECO:0000256" key="1">
    <source>
        <dbReference type="SAM" id="MobiDB-lite"/>
    </source>
</evidence>
<evidence type="ECO:0008006" key="4">
    <source>
        <dbReference type="Google" id="ProtNLM"/>
    </source>
</evidence>
<sequence>MERFEEAIFKQKEEINEIMTEMFSLLKEFTKSNSLEKVLVREEVGSPITKYVNAVSLVRTKNNKGTMSGIVIDEIGVEPAKLVDNKKAMDEEEGNEPNRDVNDDSTR</sequence>
<reference evidence="2" key="2">
    <citation type="submission" date="2022-01" db="EMBL/GenBank/DDBJ databases">
        <authorList>
            <person name="Yamashiro T."/>
            <person name="Shiraishi A."/>
            <person name="Satake H."/>
            <person name="Nakayama K."/>
        </authorList>
    </citation>
    <scope>NUCLEOTIDE SEQUENCE</scope>
</reference>
<keyword evidence="3" id="KW-1185">Reference proteome</keyword>
<organism evidence="2 3">
    <name type="scientific">Tanacetum coccineum</name>
    <dbReference type="NCBI Taxonomy" id="301880"/>
    <lineage>
        <taxon>Eukaryota</taxon>
        <taxon>Viridiplantae</taxon>
        <taxon>Streptophyta</taxon>
        <taxon>Embryophyta</taxon>
        <taxon>Tracheophyta</taxon>
        <taxon>Spermatophyta</taxon>
        <taxon>Magnoliopsida</taxon>
        <taxon>eudicotyledons</taxon>
        <taxon>Gunneridae</taxon>
        <taxon>Pentapetalae</taxon>
        <taxon>asterids</taxon>
        <taxon>campanulids</taxon>
        <taxon>Asterales</taxon>
        <taxon>Asteraceae</taxon>
        <taxon>Asteroideae</taxon>
        <taxon>Anthemideae</taxon>
        <taxon>Anthemidinae</taxon>
        <taxon>Tanacetum</taxon>
    </lineage>
</organism>
<evidence type="ECO:0000313" key="3">
    <source>
        <dbReference type="Proteomes" id="UP001151760"/>
    </source>
</evidence>
<name>A0ABQ5B1A6_9ASTR</name>
<gene>
    <name evidence="2" type="ORF">Tco_0842384</name>
</gene>
<evidence type="ECO:0000313" key="2">
    <source>
        <dbReference type="EMBL" id="GJT07922.1"/>
    </source>
</evidence>
<dbReference type="Proteomes" id="UP001151760">
    <property type="component" value="Unassembled WGS sequence"/>
</dbReference>
<reference evidence="2" key="1">
    <citation type="journal article" date="2022" name="Int. J. Mol. Sci.">
        <title>Draft Genome of Tanacetum Coccineum: Genomic Comparison of Closely Related Tanacetum-Family Plants.</title>
        <authorList>
            <person name="Yamashiro T."/>
            <person name="Shiraishi A."/>
            <person name="Nakayama K."/>
            <person name="Satake H."/>
        </authorList>
    </citation>
    <scope>NUCLEOTIDE SEQUENCE</scope>
</reference>
<feature type="region of interest" description="Disordered" evidence="1">
    <location>
        <begin position="84"/>
        <end position="107"/>
    </location>
</feature>
<dbReference type="EMBL" id="BQNB010012789">
    <property type="protein sequence ID" value="GJT07922.1"/>
    <property type="molecule type" value="Genomic_DNA"/>
</dbReference>
<protein>
    <recommendedName>
        <fullName evidence="4">Gag-pol polyprotein</fullName>
    </recommendedName>
</protein>
<feature type="compositionally biased region" description="Basic and acidic residues" evidence="1">
    <location>
        <begin position="96"/>
        <end position="107"/>
    </location>
</feature>
<comment type="caution">
    <text evidence="2">The sequence shown here is derived from an EMBL/GenBank/DDBJ whole genome shotgun (WGS) entry which is preliminary data.</text>
</comment>
<accession>A0ABQ5B1A6</accession>